<dbReference type="PROSITE" id="PS00108">
    <property type="entry name" value="PROTEIN_KINASE_ST"/>
    <property type="match status" value="1"/>
</dbReference>
<dbReference type="PANTHER" id="PTHR24057:SF0">
    <property type="entry name" value="PROTEIN KINASE SHAGGY-RELATED"/>
    <property type="match status" value="1"/>
</dbReference>
<dbReference type="PROSITE" id="PS50011">
    <property type="entry name" value="PROTEIN_KINASE_DOM"/>
    <property type="match status" value="1"/>
</dbReference>
<evidence type="ECO:0000256" key="6">
    <source>
        <dbReference type="ARBA" id="ARBA00022840"/>
    </source>
</evidence>
<proteinExistence type="inferred from homology"/>
<dbReference type="Gene3D" id="3.30.200.20">
    <property type="entry name" value="Phosphorylase Kinase, domain 1"/>
    <property type="match status" value="1"/>
</dbReference>
<keyword evidence="6" id="KW-0067">ATP-binding</keyword>
<dbReference type="GO" id="GO:0030154">
    <property type="term" value="P:cell differentiation"/>
    <property type="evidence" value="ECO:0007669"/>
    <property type="project" value="TreeGrafter"/>
</dbReference>
<dbReference type="GO" id="GO:0004674">
    <property type="term" value="F:protein serine/threonine kinase activity"/>
    <property type="evidence" value="ECO:0007669"/>
    <property type="project" value="UniProtKB-KW"/>
</dbReference>
<dbReference type="InterPro" id="IPR008271">
    <property type="entry name" value="Ser/Thr_kinase_AS"/>
</dbReference>
<evidence type="ECO:0000256" key="1">
    <source>
        <dbReference type="ARBA" id="ARBA00005527"/>
    </source>
</evidence>
<dbReference type="GO" id="GO:0005524">
    <property type="term" value="F:ATP binding"/>
    <property type="evidence" value="ECO:0007669"/>
    <property type="project" value="UniProtKB-KW"/>
</dbReference>
<evidence type="ECO:0000313" key="9">
    <source>
        <dbReference type="Proteomes" id="UP001175271"/>
    </source>
</evidence>
<keyword evidence="3" id="KW-0808">Transferase</keyword>
<evidence type="ECO:0000259" key="7">
    <source>
        <dbReference type="PROSITE" id="PS50011"/>
    </source>
</evidence>
<accession>A0AA39IRA3</accession>
<sequence>MPADRSSTDVIAERVADHEKVTVHMDQLQLYGHGMFSNVYKGRIAKENSNEEYFVAVKKTWSEGLSEQLMEVRVLQKLNRVPHKNIVQLLYHFSQRYPDKKVSNGLIFEFMPMNLTAYLKLHRRKIDMFEIKLFMWQIFRGQMHLAKASRSNSVCHRDLKPQNILVEPESGLLKIGDFGSSKIIHAGGRNYSYHVTRHYRAPELILESTTYGCEIDVWSCGCILGEMLKGAIFMMGKTTIHQLQLVVECIGMPTKADIEAMKCRPEKLEEADNTLFIKKYEMNSKDCPYRKYAPSAPDDALELLTKILIYNPKRRLCGAKALAHPFFMDLFSGNATRPNGKPFTLLTRQDLEDSVCGDPHFDVTESVTGPQECETKR</sequence>
<dbReference type="FunFam" id="1.10.510.10:FF:000624">
    <property type="entry name" value="Mitogen-activated protein kinase"/>
    <property type="match status" value="1"/>
</dbReference>
<dbReference type="Pfam" id="PF00069">
    <property type="entry name" value="Pkinase"/>
    <property type="match status" value="1"/>
</dbReference>
<dbReference type="Proteomes" id="UP001175271">
    <property type="component" value="Unassembled WGS sequence"/>
</dbReference>
<reference evidence="8" key="1">
    <citation type="submission" date="2023-06" db="EMBL/GenBank/DDBJ databases">
        <title>Genomic analysis of the entomopathogenic nematode Steinernema hermaphroditum.</title>
        <authorList>
            <person name="Schwarz E.M."/>
            <person name="Heppert J.K."/>
            <person name="Baniya A."/>
            <person name="Schwartz H.T."/>
            <person name="Tan C.-H."/>
            <person name="Antoshechkin I."/>
            <person name="Sternberg P.W."/>
            <person name="Goodrich-Blair H."/>
            <person name="Dillman A.R."/>
        </authorList>
    </citation>
    <scope>NUCLEOTIDE SEQUENCE</scope>
    <source>
        <strain evidence="8">PS9179</strain>
        <tissue evidence="8">Whole animal</tissue>
    </source>
</reference>
<evidence type="ECO:0000313" key="8">
    <source>
        <dbReference type="EMBL" id="KAK0428219.1"/>
    </source>
</evidence>
<comment type="similarity">
    <text evidence="1">Belongs to the protein kinase superfamily. CMGC Ser/Thr protein kinase family. GSK-3 subfamily.</text>
</comment>
<keyword evidence="4" id="KW-0547">Nucleotide-binding</keyword>
<evidence type="ECO:0000256" key="4">
    <source>
        <dbReference type="ARBA" id="ARBA00022741"/>
    </source>
</evidence>
<keyword evidence="9" id="KW-1185">Reference proteome</keyword>
<dbReference type="InterPro" id="IPR000719">
    <property type="entry name" value="Prot_kinase_dom"/>
</dbReference>
<dbReference type="GO" id="GO:0005737">
    <property type="term" value="C:cytoplasm"/>
    <property type="evidence" value="ECO:0007669"/>
    <property type="project" value="TreeGrafter"/>
</dbReference>
<dbReference type="SUPFAM" id="SSF56112">
    <property type="entry name" value="Protein kinase-like (PK-like)"/>
    <property type="match status" value="1"/>
</dbReference>
<evidence type="ECO:0000256" key="5">
    <source>
        <dbReference type="ARBA" id="ARBA00022777"/>
    </source>
</evidence>
<dbReference type="SMART" id="SM00220">
    <property type="entry name" value="S_TKc"/>
    <property type="match status" value="1"/>
</dbReference>
<evidence type="ECO:0000256" key="2">
    <source>
        <dbReference type="ARBA" id="ARBA00022527"/>
    </source>
</evidence>
<comment type="caution">
    <text evidence="8">The sequence shown here is derived from an EMBL/GenBank/DDBJ whole genome shotgun (WGS) entry which is preliminary data.</text>
</comment>
<keyword evidence="5" id="KW-0418">Kinase</keyword>
<dbReference type="EMBL" id="JAUCMV010000001">
    <property type="protein sequence ID" value="KAK0428219.1"/>
    <property type="molecule type" value="Genomic_DNA"/>
</dbReference>
<keyword evidence="2" id="KW-0723">Serine/threonine-protein kinase</keyword>
<dbReference type="InterPro" id="IPR050591">
    <property type="entry name" value="GSK-3"/>
</dbReference>
<dbReference type="InterPro" id="IPR011009">
    <property type="entry name" value="Kinase-like_dom_sf"/>
</dbReference>
<dbReference type="GO" id="GO:0007165">
    <property type="term" value="P:signal transduction"/>
    <property type="evidence" value="ECO:0007669"/>
    <property type="project" value="TreeGrafter"/>
</dbReference>
<name>A0AA39IRA3_9BILA</name>
<protein>
    <recommendedName>
        <fullName evidence="7">Protein kinase domain-containing protein</fullName>
    </recommendedName>
</protein>
<dbReference type="PANTHER" id="PTHR24057">
    <property type="entry name" value="GLYCOGEN SYNTHASE KINASE-3 ALPHA"/>
    <property type="match status" value="1"/>
</dbReference>
<dbReference type="Gene3D" id="1.10.510.10">
    <property type="entry name" value="Transferase(Phosphotransferase) domain 1"/>
    <property type="match status" value="1"/>
</dbReference>
<organism evidence="8 9">
    <name type="scientific">Steinernema hermaphroditum</name>
    <dbReference type="NCBI Taxonomy" id="289476"/>
    <lineage>
        <taxon>Eukaryota</taxon>
        <taxon>Metazoa</taxon>
        <taxon>Ecdysozoa</taxon>
        <taxon>Nematoda</taxon>
        <taxon>Chromadorea</taxon>
        <taxon>Rhabditida</taxon>
        <taxon>Tylenchina</taxon>
        <taxon>Panagrolaimomorpha</taxon>
        <taxon>Strongyloidoidea</taxon>
        <taxon>Steinernematidae</taxon>
        <taxon>Steinernema</taxon>
    </lineage>
</organism>
<dbReference type="AlphaFoldDB" id="A0AA39IRA3"/>
<dbReference type="GO" id="GO:0005634">
    <property type="term" value="C:nucleus"/>
    <property type="evidence" value="ECO:0007669"/>
    <property type="project" value="TreeGrafter"/>
</dbReference>
<feature type="domain" description="Protein kinase" evidence="7">
    <location>
        <begin position="25"/>
        <end position="327"/>
    </location>
</feature>
<evidence type="ECO:0000256" key="3">
    <source>
        <dbReference type="ARBA" id="ARBA00022679"/>
    </source>
</evidence>
<gene>
    <name evidence="8" type="ORF">QR680_010683</name>
</gene>